<name>A0A8J5ZYC6_GALPY</name>
<dbReference type="Pfam" id="PF00164">
    <property type="entry name" value="Ribosom_S12_S23"/>
    <property type="match status" value="1"/>
</dbReference>
<dbReference type="AlphaFoldDB" id="A0A8J5ZYC6"/>
<dbReference type="GO" id="GO:0022626">
    <property type="term" value="C:cytosolic ribosome"/>
    <property type="evidence" value="ECO:0007669"/>
    <property type="project" value="UniProtKB-ARBA"/>
</dbReference>
<dbReference type="GO" id="GO:0006412">
    <property type="term" value="P:translation"/>
    <property type="evidence" value="ECO:0007669"/>
    <property type="project" value="InterPro"/>
</dbReference>
<dbReference type="EMBL" id="JAGFMF010011880">
    <property type="protein sequence ID" value="KAG8510298.1"/>
    <property type="molecule type" value="Genomic_DNA"/>
</dbReference>
<evidence type="ECO:0000256" key="7">
    <source>
        <dbReference type="ARBA" id="ARBA00046579"/>
    </source>
</evidence>
<organism evidence="9 10">
    <name type="scientific">Galemys pyrenaicus</name>
    <name type="common">Iberian desman</name>
    <name type="synonym">Pyrenean desman</name>
    <dbReference type="NCBI Taxonomy" id="202257"/>
    <lineage>
        <taxon>Eukaryota</taxon>
        <taxon>Metazoa</taxon>
        <taxon>Chordata</taxon>
        <taxon>Craniata</taxon>
        <taxon>Vertebrata</taxon>
        <taxon>Euteleostomi</taxon>
        <taxon>Mammalia</taxon>
        <taxon>Eutheria</taxon>
        <taxon>Laurasiatheria</taxon>
        <taxon>Eulipotyphla</taxon>
        <taxon>Talpidae</taxon>
        <taxon>Galemys</taxon>
    </lineage>
</organism>
<comment type="subunit">
    <text evidence="7">Component of the 40S small ribosomal subunit. Part of the small subunit (SSU) processome, composed of more than 70 proteins and the RNA chaperone small nucleolar RNA (snoRNA) U3.</text>
</comment>
<comment type="similarity">
    <text evidence="2">Belongs to the universal ribosomal protein uS12 family.</text>
</comment>
<dbReference type="InterPro" id="IPR012340">
    <property type="entry name" value="NA-bd_OB-fold"/>
</dbReference>
<evidence type="ECO:0000256" key="1">
    <source>
        <dbReference type="ARBA" id="ARBA00004427"/>
    </source>
</evidence>
<dbReference type="Gene3D" id="2.40.50.140">
    <property type="entry name" value="Nucleic acid-binding proteins"/>
    <property type="match status" value="1"/>
</dbReference>
<dbReference type="EMBL" id="JAGFMF010011880">
    <property type="protein sequence ID" value="KAG8510276.1"/>
    <property type="molecule type" value="Genomic_DNA"/>
</dbReference>
<dbReference type="Proteomes" id="UP000700334">
    <property type="component" value="Unassembled WGS sequence"/>
</dbReference>
<keyword evidence="10" id="KW-1185">Reference proteome</keyword>
<dbReference type="SUPFAM" id="SSF50249">
    <property type="entry name" value="Nucleic acid-binding proteins"/>
    <property type="match status" value="1"/>
</dbReference>
<dbReference type="GO" id="GO:0003735">
    <property type="term" value="F:structural constituent of ribosome"/>
    <property type="evidence" value="ECO:0007669"/>
    <property type="project" value="InterPro"/>
</dbReference>
<comment type="subcellular location">
    <subcellularLocation>
        <location evidence="1">Rough endoplasmic reticulum</location>
    </subcellularLocation>
</comment>
<dbReference type="GO" id="GO:1990904">
    <property type="term" value="C:ribonucleoprotein complex"/>
    <property type="evidence" value="ECO:0007669"/>
    <property type="project" value="UniProtKB-KW"/>
</dbReference>
<dbReference type="PANTHER" id="PTHR11652">
    <property type="entry name" value="30S RIBOSOMAL PROTEIN S12 FAMILY MEMBER"/>
    <property type="match status" value="1"/>
</dbReference>
<comment type="caution">
    <text evidence="9">The sequence shown here is derived from an EMBL/GenBank/DDBJ whole genome shotgun (WGS) entry which is preliminary data.</text>
</comment>
<sequence length="114" mass="12372">MCQGVAVVLPPGSSEATEEVGSRMTNLARAATQAPASELVQEKVGVEARGPNSATRKCIRVWPVKNRGKKITAFVANDGGLTFIEDKDDFWLLDLAAKVMLLVTFLESDLWLPK</sequence>
<keyword evidence="3 9" id="KW-0689">Ribosomal protein</keyword>
<keyword evidence="4" id="KW-0687">Ribonucleoprotein</keyword>
<gene>
    <name evidence="8" type="ORF">J0S82_011746</name>
    <name evidence="9" type="ORF">J0S82_011768</name>
</gene>
<accession>A0A8J5ZYC6</accession>
<protein>
    <recommendedName>
        <fullName evidence="5">Small ribosomal subunit protein uS12</fullName>
    </recommendedName>
    <alternativeName>
        <fullName evidence="6">40S ribosomal protein S23</fullName>
    </alternativeName>
</protein>
<evidence type="ECO:0000313" key="8">
    <source>
        <dbReference type="EMBL" id="KAG8510276.1"/>
    </source>
</evidence>
<evidence type="ECO:0000256" key="5">
    <source>
        <dbReference type="ARBA" id="ARBA00035161"/>
    </source>
</evidence>
<dbReference type="FunFam" id="2.40.50.140:FF:000007">
    <property type="entry name" value="40S ribosomal protein S23"/>
    <property type="match status" value="1"/>
</dbReference>
<evidence type="ECO:0000256" key="2">
    <source>
        <dbReference type="ARBA" id="ARBA00005657"/>
    </source>
</evidence>
<dbReference type="InterPro" id="IPR006032">
    <property type="entry name" value="Ribosomal_uS12"/>
</dbReference>
<evidence type="ECO:0000256" key="6">
    <source>
        <dbReference type="ARBA" id="ARBA00035463"/>
    </source>
</evidence>
<reference evidence="9" key="1">
    <citation type="journal article" date="2021" name="Evol. Appl.">
        <title>The genome of the Pyrenean desman and the effects of bottlenecks and inbreeding on the genomic landscape of an endangered species.</title>
        <authorList>
            <person name="Escoda L."/>
            <person name="Castresana J."/>
        </authorList>
    </citation>
    <scope>NUCLEOTIDE SEQUENCE</scope>
    <source>
        <strain evidence="9">IBE-C5619</strain>
    </source>
</reference>
<proteinExistence type="inferred from homology"/>
<evidence type="ECO:0000256" key="3">
    <source>
        <dbReference type="ARBA" id="ARBA00022980"/>
    </source>
</evidence>
<evidence type="ECO:0000313" key="9">
    <source>
        <dbReference type="EMBL" id="KAG8510298.1"/>
    </source>
</evidence>
<dbReference type="GO" id="GO:0005791">
    <property type="term" value="C:rough endoplasmic reticulum"/>
    <property type="evidence" value="ECO:0007669"/>
    <property type="project" value="UniProtKB-SubCell"/>
</dbReference>
<dbReference type="PROSITE" id="PS00055">
    <property type="entry name" value="RIBOSOMAL_S12"/>
    <property type="match status" value="1"/>
</dbReference>
<evidence type="ECO:0000313" key="10">
    <source>
        <dbReference type="Proteomes" id="UP000700334"/>
    </source>
</evidence>
<evidence type="ECO:0000256" key="4">
    <source>
        <dbReference type="ARBA" id="ARBA00023274"/>
    </source>
</evidence>